<feature type="transmembrane region" description="Helical" evidence="1">
    <location>
        <begin position="160"/>
        <end position="186"/>
    </location>
</feature>
<accession>A0A545VJQ9</accession>
<feature type="transmembrane region" description="Helical" evidence="1">
    <location>
        <begin position="247"/>
        <end position="273"/>
    </location>
</feature>
<keyword evidence="1" id="KW-1133">Transmembrane helix</keyword>
<comment type="caution">
    <text evidence="2">The sequence shown here is derived from an EMBL/GenBank/DDBJ whole genome shotgun (WGS) entry which is preliminary data.</text>
</comment>
<proteinExistence type="predicted"/>
<keyword evidence="1" id="KW-0472">Membrane</keyword>
<keyword evidence="1" id="KW-0812">Transmembrane</keyword>
<protein>
    <submittedName>
        <fullName evidence="2">AtmA protein</fullName>
    </submittedName>
</protein>
<feature type="transmembrane region" description="Helical" evidence="1">
    <location>
        <begin position="318"/>
        <end position="336"/>
    </location>
</feature>
<evidence type="ECO:0000313" key="2">
    <source>
        <dbReference type="EMBL" id="TQV90417.1"/>
    </source>
</evidence>
<organism evidence="2 3">
    <name type="scientific">Cordyceps javanica</name>
    <dbReference type="NCBI Taxonomy" id="43265"/>
    <lineage>
        <taxon>Eukaryota</taxon>
        <taxon>Fungi</taxon>
        <taxon>Dikarya</taxon>
        <taxon>Ascomycota</taxon>
        <taxon>Pezizomycotina</taxon>
        <taxon>Sordariomycetes</taxon>
        <taxon>Hypocreomycetidae</taxon>
        <taxon>Hypocreales</taxon>
        <taxon>Cordycipitaceae</taxon>
        <taxon>Cordyceps</taxon>
    </lineage>
</organism>
<evidence type="ECO:0000256" key="1">
    <source>
        <dbReference type="SAM" id="Phobius"/>
    </source>
</evidence>
<dbReference type="AlphaFoldDB" id="A0A545VJQ9"/>
<feature type="transmembrane region" description="Helical" evidence="1">
    <location>
        <begin position="6"/>
        <end position="27"/>
    </location>
</feature>
<sequence length="403" mass="42804">MAGKILAPLGLLGLLLAVPYFVGYLSFANGLLPLVDDIWAAGRFPDGTPLRTRWLGGPPKLDELLSKLVVFFWPVAAFQHPGLFLHSLAFSGTFAAGWTLVTLETWRAGNAWTLSGFSVHLGLLAQVLTFAFATPVYGLLHLLTGRTASAPSRASMHIPYAVLAAFPLVFFVGNTVPSVAMVLPFSAHNTVAVKQLLTALWQPWPAYTAFGLSAAHLVLGSSGLGLLTAGDRPTPEGRGRAAAALRLIYAIAFGNAAVSHLAAATVTLGTVLAPKIFHPDYAVSLHPLKVLETVLPWAPNPVAQIRALGDGVNIFLRWDYLLGSTSLLLWASVLHLRARAYYHKTAAAAAAAGSVPALPFLAKVAALYAVVGPAAAAVELMWEREELVLQSDDKTPTTTKKKN</sequence>
<dbReference type="STRING" id="43265.A0A545VJQ9"/>
<evidence type="ECO:0000313" key="3">
    <source>
        <dbReference type="Proteomes" id="UP000315783"/>
    </source>
</evidence>
<dbReference type="Proteomes" id="UP000315783">
    <property type="component" value="Unassembled WGS sequence"/>
</dbReference>
<feature type="transmembrane region" description="Helical" evidence="1">
    <location>
        <begin position="121"/>
        <end position="140"/>
    </location>
</feature>
<name>A0A545VJQ9_9HYPO</name>
<keyword evidence="3" id="KW-1185">Reference proteome</keyword>
<feature type="transmembrane region" description="Helical" evidence="1">
    <location>
        <begin position="206"/>
        <end position="227"/>
    </location>
</feature>
<gene>
    <name evidence="2" type="ORF">IF1G_10896</name>
</gene>
<dbReference type="EMBL" id="SPUK01000027">
    <property type="protein sequence ID" value="TQV90417.1"/>
    <property type="molecule type" value="Genomic_DNA"/>
</dbReference>
<dbReference type="OrthoDB" id="72269at2759"/>
<reference evidence="2 3" key="1">
    <citation type="journal article" date="2019" name="Appl. Microbiol. Biotechnol.">
        <title>Genome sequence of Isaria javanica and comparative genome analysis insights into family S53 peptidase evolution in fungal entomopathogens.</title>
        <authorList>
            <person name="Lin R."/>
            <person name="Zhang X."/>
            <person name="Xin B."/>
            <person name="Zou M."/>
            <person name="Gao Y."/>
            <person name="Qin F."/>
            <person name="Hu Q."/>
            <person name="Xie B."/>
            <person name="Cheng X."/>
        </authorList>
    </citation>
    <scope>NUCLEOTIDE SEQUENCE [LARGE SCALE GENOMIC DNA]</scope>
    <source>
        <strain evidence="2 3">IJ1G</strain>
    </source>
</reference>